<sequence length="599" mass="68996">MIKLRNKFQFYTLQSRIMAMHLVTLLVPIVLIGGISYYSITLVQQNKIERGVQTHLNEVRNKLENVLDNIGYVSKQLAFDGDIGQRMERYLNPNTPSLDKINIKNDIESRLSLLTYSNPSIGTMFYYIPGNQSIPDNQRILFSTLLVKTDADPLANPVLARDYRRILYGPHKSMYKYSDPLVFSVMEKLESISGIPESYIYIETNYKVLQTLFSNSEYGYPTCSLILDGDGKVMYTSNPDMVQIGERINPNSERIGEGADRMQLFVAPGSGDLYVAELISLKELNREQFLWTIRFAIISSLSILICLLLSWRLWKIIADKLNLFKREIMLLGNYQFDRPLTLIHVLEFDDLIKKFYTMRERIMELVSEVEEKERNKRRLEVEKLKHQINPHFIHNTLNTIQWIARINRQDEIVKLVSIFTRILHYNLGKDGEIVTVREELNALNDYIALQQIRYDHRFQVVLDADEDTLDLCIVRFLIQPIVENAMYHAFQESDGTITVRLYGDDDSHFFIEVKDDGIGMSAATVEQLLEREEGERKTGLGIGLRFVNRTVKQYFGEEYGLEIRSEQGKGTVISLRIPATQALRRTGGGGGQSTADPLD</sequence>
<dbReference type="InterPro" id="IPR004358">
    <property type="entry name" value="Sig_transdc_His_kin-like_C"/>
</dbReference>
<evidence type="ECO:0000256" key="5">
    <source>
        <dbReference type="ARBA" id="ARBA00022777"/>
    </source>
</evidence>
<evidence type="ECO:0000313" key="12">
    <source>
        <dbReference type="Proteomes" id="UP001597541"/>
    </source>
</evidence>
<keyword evidence="4" id="KW-0547">Nucleotide-binding</keyword>
<dbReference type="Proteomes" id="UP001597541">
    <property type="component" value="Unassembled WGS sequence"/>
</dbReference>
<evidence type="ECO:0000256" key="8">
    <source>
        <dbReference type="SAM" id="Coils"/>
    </source>
</evidence>
<evidence type="ECO:0000256" key="6">
    <source>
        <dbReference type="ARBA" id="ARBA00022840"/>
    </source>
</evidence>
<organism evidence="11 12">
    <name type="scientific">Paenibacillus gansuensis</name>
    <dbReference type="NCBI Taxonomy" id="306542"/>
    <lineage>
        <taxon>Bacteria</taxon>
        <taxon>Bacillati</taxon>
        <taxon>Bacillota</taxon>
        <taxon>Bacilli</taxon>
        <taxon>Bacillales</taxon>
        <taxon>Paenibacillaceae</taxon>
        <taxon>Paenibacillus</taxon>
    </lineage>
</organism>
<proteinExistence type="predicted"/>
<dbReference type="Pfam" id="PF06580">
    <property type="entry name" value="His_kinase"/>
    <property type="match status" value="1"/>
</dbReference>
<keyword evidence="7" id="KW-0902">Two-component regulatory system</keyword>
<evidence type="ECO:0000259" key="10">
    <source>
        <dbReference type="PROSITE" id="PS50109"/>
    </source>
</evidence>
<dbReference type="InterPro" id="IPR005467">
    <property type="entry name" value="His_kinase_dom"/>
</dbReference>
<keyword evidence="9" id="KW-1133">Transmembrane helix</keyword>
<keyword evidence="5 11" id="KW-0418">Kinase</keyword>
<keyword evidence="3 11" id="KW-0808">Transferase</keyword>
<evidence type="ECO:0000256" key="7">
    <source>
        <dbReference type="ARBA" id="ARBA00023012"/>
    </source>
</evidence>
<keyword evidence="9" id="KW-0472">Membrane</keyword>
<reference evidence="12" key="1">
    <citation type="journal article" date="2019" name="Int. J. Syst. Evol. Microbiol.">
        <title>The Global Catalogue of Microorganisms (GCM) 10K type strain sequencing project: providing services to taxonomists for standard genome sequencing and annotation.</title>
        <authorList>
            <consortium name="The Broad Institute Genomics Platform"/>
            <consortium name="The Broad Institute Genome Sequencing Center for Infectious Disease"/>
            <person name="Wu L."/>
            <person name="Ma J."/>
        </authorList>
    </citation>
    <scope>NUCLEOTIDE SEQUENCE [LARGE SCALE GENOMIC DNA]</scope>
    <source>
        <strain evidence="12">KCTC 3950</strain>
    </source>
</reference>
<evidence type="ECO:0000256" key="9">
    <source>
        <dbReference type="SAM" id="Phobius"/>
    </source>
</evidence>
<feature type="domain" description="Histidine kinase" evidence="10">
    <location>
        <begin position="477"/>
        <end position="581"/>
    </location>
</feature>
<dbReference type="Gene3D" id="3.30.565.10">
    <property type="entry name" value="Histidine kinase-like ATPase, C-terminal domain"/>
    <property type="match status" value="1"/>
</dbReference>
<dbReference type="PANTHER" id="PTHR34220">
    <property type="entry name" value="SENSOR HISTIDINE KINASE YPDA"/>
    <property type="match status" value="1"/>
</dbReference>
<dbReference type="PROSITE" id="PS50109">
    <property type="entry name" value="HIS_KIN"/>
    <property type="match status" value="1"/>
</dbReference>
<keyword evidence="9" id="KW-0812">Transmembrane</keyword>
<dbReference type="PRINTS" id="PR00344">
    <property type="entry name" value="BCTRLSENSOR"/>
</dbReference>
<dbReference type="InterPro" id="IPR050640">
    <property type="entry name" value="Bact_2-comp_sensor_kinase"/>
</dbReference>
<evidence type="ECO:0000256" key="1">
    <source>
        <dbReference type="ARBA" id="ARBA00000085"/>
    </source>
</evidence>
<evidence type="ECO:0000256" key="4">
    <source>
        <dbReference type="ARBA" id="ARBA00022741"/>
    </source>
</evidence>
<comment type="caution">
    <text evidence="11">The sequence shown here is derived from an EMBL/GenBank/DDBJ whole genome shotgun (WGS) entry which is preliminary data.</text>
</comment>
<dbReference type="Pfam" id="PF02518">
    <property type="entry name" value="HATPase_c"/>
    <property type="match status" value="1"/>
</dbReference>
<gene>
    <name evidence="11" type="ORF">ACFSUF_16920</name>
</gene>
<feature type="coiled-coil region" evidence="8">
    <location>
        <begin position="362"/>
        <end position="389"/>
    </location>
</feature>
<dbReference type="PANTHER" id="PTHR34220:SF7">
    <property type="entry name" value="SENSOR HISTIDINE KINASE YPDA"/>
    <property type="match status" value="1"/>
</dbReference>
<dbReference type="RefSeq" id="WP_377604582.1">
    <property type="nucleotide sequence ID" value="NZ_JBHUME010000010.1"/>
</dbReference>
<name>A0ABW5PGK1_9BACL</name>
<dbReference type="EC" id="2.7.13.3" evidence="2"/>
<dbReference type="InterPro" id="IPR036890">
    <property type="entry name" value="HATPase_C_sf"/>
</dbReference>
<evidence type="ECO:0000256" key="2">
    <source>
        <dbReference type="ARBA" id="ARBA00012438"/>
    </source>
</evidence>
<dbReference type="SMART" id="SM00387">
    <property type="entry name" value="HATPase_c"/>
    <property type="match status" value="1"/>
</dbReference>
<keyword evidence="12" id="KW-1185">Reference proteome</keyword>
<accession>A0ABW5PGK1</accession>
<dbReference type="EMBL" id="JBHUME010000010">
    <property type="protein sequence ID" value="MFD2614091.1"/>
    <property type="molecule type" value="Genomic_DNA"/>
</dbReference>
<feature type="transmembrane region" description="Helical" evidence="9">
    <location>
        <begin position="21"/>
        <end position="40"/>
    </location>
</feature>
<evidence type="ECO:0000313" key="11">
    <source>
        <dbReference type="EMBL" id="MFD2614091.1"/>
    </source>
</evidence>
<evidence type="ECO:0000256" key="3">
    <source>
        <dbReference type="ARBA" id="ARBA00022679"/>
    </source>
</evidence>
<dbReference type="GO" id="GO:0004673">
    <property type="term" value="F:protein histidine kinase activity"/>
    <property type="evidence" value="ECO:0007669"/>
    <property type="project" value="UniProtKB-EC"/>
</dbReference>
<protein>
    <recommendedName>
        <fullName evidence="2">histidine kinase</fullName>
        <ecNumber evidence="2">2.7.13.3</ecNumber>
    </recommendedName>
</protein>
<dbReference type="InterPro" id="IPR003594">
    <property type="entry name" value="HATPase_dom"/>
</dbReference>
<dbReference type="InterPro" id="IPR010559">
    <property type="entry name" value="Sig_transdc_His_kin_internal"/>
</dbReference>
<dbReference type="SUPFAM" id="SSF55874">
    <property type="entry name" value="ATPase domain of HSP90 chaperone/DNA topoisomerase II/histidine kinase"/>
    <property type="match status" value="1"/>
</dbReference>
<comment type="catalytic activity">
    <reaction evidence="1">
        <text>ATP + protein L-histidine = ADP + protein N-phospho-L-histidine.</text>
        <dbReference type="EC" id="2.7.13.3"/>
    </reaction>
</comment>
<keyword evidence="8" id="KW-0175">Coiled coil</keyword>
<keyword evidence="6" id="KW-0067">ATP-binding</keyword>